<feature type="repeat" description="ANK" evidence="3">
    <location>
        <begin position="71"/>
        <end position="103"/>
    </location>
</feature>
<feature type="non-terminal residue" evidence="4">
    <location>
        <position position="1"/>
    </location>
</feature>
<sequence length="164" mass="17486">DSSRMTPLHYAAERLNFEHISILLAKGADVNAKTKVGKESALYYHLECTNDVETITLLLDSGADPNQVGDGGTSPLHLAAEYATPVLCKDLLDYGANIESLDKEAGSPVDRAVIGNSAENVQFFCDQGVILNRVDKDGGTVIDMVAGFGGVEIMQTLEKPESTA</sequence>
<dbReference type="Pfam" id="PF00023">
    <property type="entry name" value="Ank"/>
    <property type="match status" value="2"/>
</dbReference>
<gene>
    <name evidence="4" type="ORF">K469DRAFT_566352</name>
</gene>
<reference evidence="4" key="1">
    <citation type="journal article" date="2020" name="Stud. Mycol.">
        <title>101 Dothideomycetes genomes: a test case for predicting lifestyles and emergence of pathogens.</title>
        <authorList>
            <person name="Haridas S."/>
            <person name="Albert R."/>
            <person name="Binder M."/>
            <person name="Bloem J."/>
            <person name="Labutti K."/>
            <person name="Salamov A."/>
            <person name="Andreopoulos B."/>
            <person name="Baker S."/>
            <person name="Barry K."/>
            <person name="Bills G."/>
            <person name="Bluhm B."/>
            <person name="Cannon C."/>
            <person name="Castanera R."/>
            <person name="Culley D."/>
            <person name="Daum C."/>
            <person name="Ezra D."/>
            <person name="Gonzalez J."/>
            <person name="Henrissat B."/>
            <person name="Kuo A."/>
            <person name="Liang C."/>
            <person name="Lipzen A."/>
            <person name="Lutzoni F."/>
            <person name="Magnuson J."/>
            <person name="Mondo S."/>
            <person name="Nolan M."/>
            <person name="Ohm R."/>
            <person name="Pangilinan J."/>
            <person name="Park H.-J."/>
            <person name="Ramirez L."/>
            <person name="Alfaro M."/>
            <person name="Sun H."/>
            <person name="Tritt A."/>
            <person name="Yoshinaga Y."/>
            <person name="Zwiers L.-H."/>
            <person name="Turgeon B."/>
            <person name="Goodwin S."/>
            <person name="Spatafora J."/>
            <person name="Crous P."/>
            <person name="Grigoriev I."/>
        </authorList>
    </citation>
    <scope>NUCLEOTIDE SEQUENCE</scope>
    <source>
        <strain evidence="4">CBS 207.26</strain>
    </source>
</reference>
<evidence type="ECO:0000256" key="1">
    <source>
        <dbReference type="ARBA" id="ARBA00022737"/>
    </source>
</evidence>
<dbReference type="InterPro" id="IPR002110">
    <property type="entry name" value="Ankyrin_rpt"/>
</dbReference>
<dbReference type="PANTHER" id="PTHR24189:SF50">
    <property type="entry name" value="ANKYRIN REPEAT AND SOCS BOX PROTEIN 2"/>
    <property type="match status" value="1"/>
</dbReference>
<dbReference type="InterPro" id="IPR036770">
    <property type="entry name" value="Ankyrin_rpt-contain_sf"/>
</dbReference>
<name>A0A6A6ECY2_9PEZI</name>
<protein>
    <submittedName>
        <fullName evidence="4">Ankyrin</fullName>
    </submittedName>
</protein>
<dbReference type="PROSITE" id="PS50297">
    <property type="entry name" value="ANK_REP_REGION"/>
    <property type="match status" value="2"/>
</dbReference>
<organism evidence="4 5">
    <name type="scientific">Zopfia rhizophila CBS 207.26</name>
    <dbReference type="NCBI Taxonomy" id="1314779"/>
    <lineage>
        <taxon>Eukaryota</taxon>
        <taxon>Fungi</taxon>
        <taxon>Dikarya</taxon>
        <taxon>Ascomycota</taxon>
        <taxon>Pezizomycotina</taxon>
        <taxon>Dothideomycetes</taxon>
        <taxon>Dothideomycetes incertae sedis</taxon>
        <taxon>Zopfiaceae</taxon>
        <taxon>Zopfia</taxon>
    </lineage>
</organism>
<evidence type="ECO:0000256" key="3">
    <source>
        <dbReference type="PROSITE-ProRule" id="PRU00023"/>
    </source>
</evidence>
<dbReference type="PROSITE" id="PS50088">
    <property type="entry name" value="ANK_REPEAT"/>
    <property type="match status" value="2"/>
</dbReference>
<dbReference type="Gene3D" id="1.25.40.20">
    <property type="entry name" value="Ankyrin repeat-containing domain"/>
    <property type="match status" value="2"/>
</dbReference>
<dbReference type="Proteomes" id="UP000800200">
    <property type="component" value="Unassembled WGS sequence"/>
</dbReference>
<feature type="repeat" description="ANK" evidence="3">
    <location>
        <begin position="3"/>
        <end position="35"/>
    </location>
</feature>
<evidence type="ECO:0000256" key="2">
    <source>
        <dbReference type="ARBA" id="ARBA00023043"/>
    </source>
</evidence>
<accession>A0A6A6ECY2</accession>
<keyword evidence="2 3" id="KW-0040">ANK repeat</keyword>
<dbReference type="InterPro" id="IPR050745">
    <property type="entry name" value="Multifunctional_regulatory"/>
</dbReference>
<proteinExistence type="predicted"/>
<dbReference type="AlphaFoldDB" id="A0A6A6ECY2"/>
<evidence type="ECO:0000313" key="4">
    <source>
        <dbReference type="EMBL" id="KAF2188429.1"/>
    </source>
</evidence>
<keyword evidence="5" id="KW-1185">Reference proteome</keyword>
<keyword evidence="1" id="KW-0677">Repeat</keyword>
<dbReference type="SUPFAM" id="SSF48403">
    <property type="entry name" value="Ankyrin repeat"/>
    <property type="match status" value="1"/>
</dbReference>
<dbReference type="SMART" id="SM00248">
    <property type="entry name" value="ANK"/>
    <property type="match status" value="3"/>
</dbReference>
<dbReference type="EMBL" id="ML994624">
    <property type="protein sequence ID" value="KAF2188429.1"/>
    <property type="molecule type" value="Genomic_DNA"/>
</dbReference>
<dbReference type="OrthoDB" id="539213at2759"/>
<dbReference type="PANTHER" id="PTHR24189">
    <property type="entry name" value="MYOTROPHIN"/>
    <property type="match status" value="1"/>
</dbReference>
<evidence type="ECO:0000313" key="5">
    <source>
        <dbReference type="Proteomes" id="UP000800200"/>
    </source>
</evidence>